<dbReference type="GeneID" id="107216900"/>
<keyword evidence="2" id="KW-1185">Reference proteome</keyword>
<accession>A0A6J0B3S6</accession>
<dbReference type="GO" id="GO:0006361">
    <property type="term" value="P:transcription initiation at RNA polymerase I promoter"/>
    <property type="evidence" value="ECO:0007669"/>
    <property type="project" value="InterPro"/>
</dbReference>
<name>A0A6J0B3S6_NEOLC</name>
<dbReference type="RefSeq" id="XP_015509715.1">
    <property type="nucleotide sequence ID" value="XM_015654229.2"/>
</dbReference>
<reference evidence="3" key="1">
    <citation type="submission" date="2025-08" db="UniProtKB">
        <authorList>
            <consortium name="RefSeq"/>
        </authorList>
    </citation>
    <scope>IDENTIFICATION</scope>
    <source>
        <tissue evidence="3">Thorax and Abdomen</tissue>
    </source>
</reference>
<dbReference type="GO" id="GO:0001181">
    <property type="term" value="F:RNA polymerase I general transcription initiation factor activity"/>
    <property type="evidence" value="ECO:0007669"/>
    <property type="project" value="InterPro"/>
</dbReference>
<protein>
    <submittedName>
        <fullName evidence="3">RNA polymerase I-specific transcription initiation factor RRN3</fullName>
    </submittedName>
</protein>
<gene>
    <name evidence="3" type="primary">LOC107216900</name>
</gene>
<dbReference type="InParanoid" id="A0A6J0B3S6"/>
<evidence type="ECO:0000256" key="1">
    <source>
        <dbReference type="ARBA" id="ARBA00010098"/>
    </source>
</evidence>
<dbReference type="KEGG" id="nlo:107216900"/>
<dbReference type="InterPro" id="IPR007991">
    <property type="entry name" value="RNA_pol_I_trans_ini_fac_RRN3"/>
</dbReference>
<dbReference type="FunCoup" id="A0A6J0B3S6">
    <property type="interactions" value="1661"/>
</dbReference>
<dbReference type="AlphaFoldDB" id="A0A6J0B3S6"/>
<keyword evidence="3" id="KW-0648">Protein biosynthesis</keyword>
<proteinExistence type="inferred from homology"/>
<comment type="similarity">
    <text evidence="1">Belongs to the RRN3 family.</text>
</comment>
<keyword evidence="3" id="KW-0396">Initiation factor</keyword>
<dbReference type="GO" id="GO:0003743">
    <property type="term" value="F:translation initiation factor activity"/>
    <property type="evidence" value="ECO:0007669"/>
    <property type="project" value="UniProtKB-KW"/>
</dbReference>
<dbReference type="GO" id="GO:0001042">
    <property type="term" value="F:RNA polymerase I core binding"/>
    <property type="evidence" value="ECO:0007669"/>
    <property type="project" value="TreeGrafter"/>
</dbReference>
<dbReference type="OrthoDB" id="26970at2759"/>
<evidence type="ECO:0000313" key="2">
    <source>
        <dbReference type="Proteomes" id="UP000829291"/>
    </source>
</evidence>
<sequence>MSVTSSRLSSVSSILKGPGIRAKIINQANRVQFKLPKNLKDILLSFESGTSHKQYENLVCTIRDSEIRESELIDLLTETHACISLLGPSHRLFIEALLTLNWTTRSLQVTTIYKGFLEDLVSAHNYHAKLIIDKLVDRFKSEEDDNTTEWEFSKSKNQDLQTLRHVHDVLRMLMKIIPMATDVLLQSLVANYPYWRLNTQRHEIYIYALLQILEYAPHLRSDILSLIINRLIVLDVYAPRSEIDECEDDEDMEESDDAAQIIFALDEVQGDAIKNEKQKEIRKMKHPVAHTLDVCMEQVLAYIYNCCHNQGILNWESLKSLYHDVLKMFEQIILPTHASQHVQFIMFYICSFKPTVSEAFVNWLWQKVSDPNVAPVIRQSSVSYIASLLARATFIQLEMIKTTLLKMSMWIHSYISSQDSLECANSDVRVHGVFYTVCQAMFYVIAFRHKHLVETRKNLLFLQSLNLTKIIACRLNPLKVCQSAVVRNFAAVTRTYQLAYCYTIIEHNARSNLPVVQSTNRVTLWLDTFFPFDPYILLRSGSRFTSIYMVYQGSVSDEESTLTTCRDDNDDDDFMDETSIPLSSSCNHMDVFSYGTSPGFLQL</sequence>
<dbReference type="Proteomes" id="UP000829291">
    <property type="component" value="Chromosome 7"/>
</dbReference>
<dbReference type="GO" id="GO:0005634">
    <property type="term" value="C:nucleus"/>
    <property type="evidence" value="ECO:0007669"/>
    <property type="project" value="TreeGrafter"/>
</dbReference>
<evidence type="ECO:0000313" key="3">
    <source>
        <dbReference type="RefSeq" id="XP_015509715.1"/>
    </source>
</evidence>
<organism evidence="3">
    <name type="scientific">Neodiprion lecontei</name>
    <name type="common">Redheaded pine sawfly</name>
    <dbReference type="NCBI Taxonomy" id="441921"/>
    <lineage>
        <taxon>Eukaryota</taxon>
        <taxon>Metazoa</taxon>
        <taxon>Ecdysozoa</taxon>
        <taxon>Arthropoda</taxon>
        <taxon>Hexapoda</taxon>
        <taxon>Insecta</taxon>
        <taxon>Pterygota</taxon>
        <taxon>Neoptera</taxon>
        <taxon>Endopterygota</taxon>
        <taxon>Hymenoptera</taxon>
        <taxon>Tenthredinoidea</taxon>
        <taxon>Diprionidae</taxon>
        <taxon>Diprioninae</taxon>
        <taxon>Neodiprion</taxon>
    </lineage>
</organism>
<dbReference type="PANTHER" id="PTHR12790">
    <property type="entry name" value="TRANSCRIPTION INITIATION FACTOR IA RRN3"/>
    <property type="match status" value="1"/>
</dbReference>
<dbReference type="Pfam" id="PF05327">
    <property type="entry name" value="RRN3"/>
    <property type="match status" value="1"/>
</dbReference>
<dbReference type="PANTHER" id="PTHR12790:SF0">
    <property type="entry name" value="RNA POLYMERASE I-SPECIFIC TRANSCRIPTION INITIATION FACTOR RRN3-RELATED"/>
    <property type="match status" value="1"/>
</dbReference>
<dbReference type="CTD" id="35454"/>